<comment type="caution">
    <text evidence="1">The sequence shown here is derived from an EMBL/GenBank/DDBJ whole genome shotgun (WGS) entry which is preliminary data.</text>
</comment>
<gene>
    <name evidence="1" type="ORF">GCM10025864_08740</name>
</gene>
<dbReference type="Proteomes" id="UP001157091">
    <property type="component" value="Unassembled WGS sequence"/>
</dbReference>
<name>A0ABQ6I019_9MICO</name>
<accession>A0ABQ6I019</accession>
<evidence type="ECO:0000313" key="1">
    <source>
        <dbReference type="EMBL" id="GMA23115.1"/>
    </source>
</evidence>
<proteinExistence type="predicted"/>
<protein>
    <submittedName>
        <fullName evidence="1">Uncharacterized protein</fullName>
    </submittedName>
</protein>
<keyword evidence="2" id="KW-1185">Reference proteome</keyword>
<evidence type="ECO:0000313" key="2">
    <source>
        <dbReference type="Proteomes" id="UP001157091"/>
    </source>
</evidence>
<reference evidence="2" key="1">
    <citation type="journal article" date="2019" name="Int. J. Syst. Evol. Microbiol.">
        <title>The Global Catalogue of Microorganisms (GCM) 10K type strain sequencing project: providing services to taxonomists for standard genome sequencing and annotation.</title>
        <authorList>
            <consortium name="The Broad Institute Genomics Platform"/>
            <consortium name="The Broad Institute Genome Sequencing Center for Infectious Disease"/>
            <person name="Wu L."/>
            <person name="Ma J."/>
        </authorList>
    </citation>
    <scope>NUCLEOTIDE SEQUENCE [LARGE SCALE GENOMIC DNA]</scope>
    <source>
        <strain evidence="2">NBRC 106348</strain>
    </source>
</reference>
<sequence length="192" mass="21300">MRGIPRDVVADASTLPARNPRILIRDVVHSSNPRKVWAALAPADVIVTNKAPYLVFLNTPLIVQAYLLGVLGSATCDWFGHLRINLNLNFFIFNTIPIPLFDARDDRAARLATLAGRLALMSEGDYGEWVALGRPIEDPGERAESIAELDAIASLLYGLYDAQLELVFDRPTRSSVADVRRYREKWLAGDVV</sequence>
<dbReference type="EMBL" id="BSUK01000001">
    <property type="protein sequence ID" value="GMA23115.1"/>
    <property type="molecule type" value="Genomic_DNA"/>
</dbReference>
<organism evidence="1 2">
    <name type="scientific">Luteimicrobium album</name>
    <dbReference type="NCBI Taxonomy" id="1054550"/>
    <lineage>
        <taxon>Bacteria</taxon>
        <taxon>Bacillati</taxon>
        <taxon>Actinomycetota</taxon>
        <taxon>Actinomycetes</taxon>
        <taxon>Micrococcales</taxon>
        <taxon>Luteimicrobium</taxon>
    </lineage>
</organism>